<evidence type="ECO:0000313" key="2">
    <source>
        <dbReference type="Proteomes" id="UP001305414"/>
    </source>
</evidence>
<dbReference type="Proteomes" id="UP001305414">
    <property type="component" value="Unassembled WGS sequence"/>
</dbReference>
<comment type="caution">
    <text evidence="1">The sequence shown here is derived from an EMBL/GenBank/DDBJ whole genome shotgun (WGS) entry which is preliminary data.</text>
</comment>
<reference evidence="1 2" key="1">
    <citation type="submission" date="2023-10" db="EMBL/GenBank/DDBJ databases">
        <title>Draft genome sequence of Xylaria bambusicola isolate GMP-LS, the root and basal stem rot pathogen of sugarcane in Indonesia.</title>
        <authorList>
            <person name="Selvaraj P."/>
            <person name="Muralishankar V."/>
            <person name="Muruganantham S."/>
            <person name="Sp S."/>
            <person name="Haryani S."/>
            <person name="Lau K.J.X."/>
            <person name="Naqvi N.I."/>
        </authorList>
    </citation>
    <scope>NUCLEOTIDE SEQUENCE [LARGE SCALE GENOMIC DNA]</scope>
    <source>
        <strain evidence="1">GMP-LS</strain>
    </source>
</reference>
<keyword evidence="2" id="KW-1185">Reference proteome</keyword>
<gene>
    <name evidence="1" type="ORF">RRF57_002710</name>
</gene>
<dbReference type="EMBL" id="JAWHQM010000004">
    <property type="protein sequence ID" value="KAK5626995.1"/>
    <property type="molecule type" value="Genomic_DNA"/>
</dbReference>
<evidence type="ECO:0000313" key="1">
    <source>
        <dbReference type="EMBL" id="KAK5626995.1"/>
    </source>
</evidence>
<protein>
    <submittedName>
        <fullName evidence="1">Uncharacterized protein</fullName>
    </submittedName>
</protein>
<accession>A0AAN7U7F2</accession>
<name>A0AAN7U7F2_9PEZI</name>
<organism evidence="1 2">
    <name type="scientific">Xylaria bambusicola</name>
    <dbReference type="NCBI Taxonomy" id="326684"/>
    <lineage>
        <taxon>Eukaryota</taxon>
        <taxon>Fungi</taxon>
        <taxon>Dikarya</taxon>
        <taxon>Ascomycota</taxon>
        <taxon>Pezizomycotina</taxon>
        <taxon>Sordariomycetes</taxon>
        <taxon>Xylariomycetidae</taxon>
        <taxon>Xylariales</taxon>
        <taxon>Xylariaceae</taxon>
        <taxon>Xylaria</taxon>
    </lineage>
</organism>
<sequence>MRCVQFSFSLICYEYDEKGKQKKVASSIFNTMDSPTSTDNVRFYAPRFVTDPVITSEAKPTKSLAMLSF</sequence>
<dbReference type="AlphaFoldDB" id="A0AAN7U7F2"/>
<proteinExistence type="predicted"/>